<evidence type="ECO:0000259" key="2">
    <source>
        <dbReference type="PROSITE" id="PS50003"/>
    </source>
</evidence>
<dbReference type="PANTHER" id="PTHR12673:SF159">
    <property type="entry name" value="LD03170P"/>
    <property type="match status" value="1"/>
</dbReference>
<feature type="region of interest" description="Disordered" evidence="1">
    <location>
        <begin position="790"/>
        <end position="880"/>
    </location>
</feature>
<feature type="region of interest" description="Disordered" evidence="1">
    <location>
        <begin position="621"/>
        <end position="653"/>
    </location>
</feature>
<feature type="compositionally biased region" description="Polar residues" evidence="1">
    <location>
        <begin position="846"/>
        <end position="857"/>
    </location>
</feature>
<evidence type="ECO:0008006" key="6">
    <source>
        <dbReference type="Google" id="ProtNLM"/>
    </source>
</evidence>
<organism evidence="4 5">
    <name type="scientific">Acrodontium crateriforme</name>
    <dbReference type="NCBI Taxonomy" id="150365"/>
    <lineage>
        <taxon>Eukaryota</taxon>
        <taxon>Fungi</taxon>
        <taxon>Dikarya</taxon>
        <taxon>Ascomycota</taxon>
        <taxon>Pezizomycotina</taxon>
        <taxon>Dothideomycetes</taxon>
        <taxon>Dothideomycetidae</taxon>
        <taxon>Mycosphaerellales</taxon>
        <taxon>Teratosphaeriaceae</taxon>
        <taxon>Acrodontium</taxon>
    </lineage>
</organism>
<evidence type="ECO:0000256" key="1">
    <source>
        <dbReference type="SAM" id="MobiDB-lite"/>
    </source>
</evidence>
<evidence type="ECO:0000313" key="5">
    <source>
        <dbReference type="Proteomes" id="UP001303373"/>
    </source>
</evidence>
<feature type="domain" description="DH" evidence="3">
    <location>
        <begin position="150"/>
        <end position="412"/>
    </location>
</feature>
<sequence length="880" mass="99077">MSRFDAISLSVSTKDDSLDIKAESPPEDKPFRRWMSTLRRKKHKDPCTTTPRQVRWTLDDFETRAPSPLKPRPVRHQKSSSWGSSIGFVTAVKSATATLASTSMATLSRHGSAWRRRQQPNSMLSSSERRPSIDAQISAMDEPANMRSRKRREKLDELIRTEESYVADLKALFNAYFTLLGHQTTNTTFARSTAQKTIGEILSLHDTLLRQIQQVVPFAEHDQNATKPSQISPIRRHTRWRSASAVPTMNTVGVTRLSSIRQGRRSLNINRSSDEENSPLRCSPQIISAVAQVFGDLMPRFSVYERFGANFDMIQRDVDEAQRSIATWPDFDRAIETISSTINPMKTREANKRKAMTMKDLLIKPIQRLPRYELLFNDICKFTPVCDGPDSHAAIEELLTRLHHACECMNLAKDSPERARNLETTWRVGDRLTFSSQVPRSVYLQLLGQVILCGCLHVAYRTRDRITGSYAICVLFESTLLLASEDEYQPRYKIMAGIALARATIVETDNAKGLQFHTAPHSWKIVFEHSARMYEIIFSACSATEALAWRTYIAERIELQTQAVADGDANVFELQSPLTKEMRSVGKAFGKPGSFVRRMSIQRCSTVAAMTDLSQVIIRGTQSTKDGSDNTSHSSLQIPRSQSVFTPSHVQTLAPRRADRARLEGLLADVWTKDVLPYPGMIARRSRPLKASANHVIRKFSMASITSNFSSAKRSGSYTSIYNSRKEDMPPPPLPTGSERESRTNSRPPVVDFHSAPEAFLPADFELRDPITKRKKSAFRTFTMNMERPFSPLLGTDHKSSRVRRTQSVHNVHEGTPRRPTPSNEATLPIPPPVYSVVQERPKTPASMSYSQTSATTGDAVPARESTRSKGKNKLMRLFA</sequence>
<dbReference type="PROSITE" id="PS50010">
    <property type="entry name" value="DH_2"/>
    <property type="match status" value="1"/>
</dbReference>
<evidence type="ECO:0000259" key="3">
    <source>
        <dbReference type="PROSITE" id="PS50010"/>
    </source>
</evidence>
<dbReference type="InterPro" id="IPR001849">
    <property type="entry name" value="PH_domain"/>
</dbReference>
<dbReference type="Gene3D" id="1.20.900.10">
    <property type="entry name" value="Dbl homology (DH) domain"/>
    <property type="match status" value="1"/>
</dbReference>
<name>A0AAQ3RAZ1_9PEZI</name>
<dbReference type="InterPro" id="IPR000219">
    <property type="entry name" value="DH_dom"/>
</dbReference>
<dbReference type="Pfam" id="PF00621">
    <property type="entry name" value="RhoGEF"/>
    <property type="match status" value="1"/>
</dbReference>
<dbReference type="InterPro" id="IPR051092">
    <property type="entry name" value="FYVE_RhoGEF_PH"/>
</dbReference>
<dbReference type="InterPro" id="IPR035899">
    <property type="entry name" value="DBL_dom_sf"/>
</dbReference>
<feature type="compositionally biased region" description="Basic residues" evidence="1">
    <location>
        <begin position="869"/>
        <end position="880"/>
    </location>
</feature>
<dbReference type="PROSITE" id="PS50003">
    <property type="entry name" value="PH_DOMAIN"/>
    <property type="match status" value="1"/>
</dbReference>
<feature type="region of interest" description="Disordered" evidence="1">
    <location>
        <begin position="722"/>
        <end position="753"/>
    </location>
</feature>
<feature type="region of interest" description="Disordered" evidence="1">
    <location>
        <begin position="110"/>
        <end position="131"/>
    </location>
</feature>
<feature type="compositionally biased region" description="Basic and acidic residues" evidence="1">
    <location>
        <begin position="13"/>
        <end position="30"/>
    </location>
</feature>
<dbReference type="GO" id="GO:0005085">
    <property type="term" value="F:guanyl-nucleotide exchange factor activity"/>
    <property type="evidence" value="ECO:0007669"/>
    <property type="project" value="InterPro"/>
</dbReference>
<dbReference type="EMBL" id="CP138593">
    <property type="protein sequence ID" value="WPH04829.1"/>
    <property type="molecule type" value="Genomic_DNA"/>
</dbReference>
<gene>
    <name evidence="4" type="ORF">R9X50_00772600</name>
</gene>
<feature type="compositionally biased region" description="Polar residues" evidence="1">
    <location>
        <begin position="621"/>
        <end position="651"/>
    </location>
</feature>
<reference evidence="4 5" key="1">
    <citation type="submission" date="2023-11" db="EMBL/GenBank/DDBJ databases">
        <title>An acidophilic fungus is an integral part of prey digestion in a carnivorous sundew plant.</title>
        <authorList>
            <person name="Tsai I.J."/>
        </authorList>
    </citation>
    <scope>NUCLEOTIDE SEQUENCE [LARGE SCALE GENOMIC DNA]</scope>
    <source>
        <strain evidence="4">169a</strain>
    </source>
</reference>
<dbReference type="GO" id="GO:0005737">
    <property type="term" value="C:cytoplasm"/>
    <property type="evidence" value="ECO:0007669"/>
    <property type="project" value="TreeGrafter"/>
</dbReference>
<feature type="region of interest" description="Disordered" evidence="1">
    <location>
        <begin position="1"/>
        <end position="30"/>
    </location>
</feature>
<keyword evidence="5" id="KW-1185">Reference proteome</keyword>
<dbReference type="PANTHER" id="PTHR12673">
    <property type="entry name" value="FACIOGENITAL DYSPLASIA PROTEIN"/>
    <property type="match status" value="1"/>
</dbReference>
<evidence type="ECO:0000313" key="4">
    <source>
        <dbReference type="EMBL" id="WPH04829.1"/>
    </source>
</evidence>
<proteinExistence type="predicted"/>
<feature type="domain" description="PH" evidence="2">
    <location>
        <begin position="449"/>
        <end position="558"/>
    </location>
</feature>
<dbReference type="SUPFAM" id="SSF50729">
    <property type="entry name" value="PH domain-like"/>
    <property type="match status" value="1"/>
</dbReference>
<dbReference type="Proteomes" id="UP001303373">
    <property type="component" value="Chromosome 14"/>
</dbReference>
<dbReference type="SUPFAM" id="SSF48065">
    <property type="entry name" value="DBL homology domain (DH-domain)"/>
    <property type="match status" value="1"/>
</dbReference>
<accession>A0AAQ3RAZ1</accession>
<dbReference type="AlphaFoldDB" id="A0AAQ3RAZ1"/>
<dbReference type="SMART" id="SM00325">
    <property type="entry name" value="RhoGEF"/>
    <property type="match status" value="1"/>
</dbReference>
<protein>
    <recommendedName>
        <fullName evidence="6">DH domain-containing protein</fullName>
    </recommendedName>
</protein>